<dbReference type="OrthoDB" id="468126at2"/>
<accession>A0A2A2TJT1</accession>
<evidence type="ECO:0000256" key="1">
    <source>
        <dbReference type="SAM" id="SignalP"/>
    </source>
</evidence>
<evidence type="ECO:0000313" key="3">
    <source>
        <dbReference type="Proteomes" id="UP000218238"/>
    </source>
</evidence>
<organism evidence="2 3">
    <name type="scientific">Brunnivagina elsteri CCALA 953</name>
    <dbReference type="NCBI Taxonomy" id="987040"/>
    <lineage>
        <taxon>Bacteria</taxon>
        <taxon>Bacillati</taxon>
        <taxon>Cyanobacteriota</taxon>
        <taxon>Cyanophyceae</taxon>
        <taxon>Nostocales</taxon>
        <taxon>Calotrichaceae</taxon>
        <taxon>Brunnivagina</taxon>
    </lineage>
</organism>
<dbReference type="Proteomes" id="UP000218238">
    <property type="component" value="Unassembled WGS sequence"/>
</dbReference>
<keyword evidence="3" id="KW-1185">Reference proteome</keyword>
<evidence type="ECO:0000313" key="2">
    <source>
        <dbReference type="EMBL" id="PAX55217.1"/>
    </source>
</evidence>
<dbReference type="EMBL" id="NTFS01000100">
    <property type="protein sequence ID" value="PAX55217.1"/>
    <property type="molecule type" value="Genomic_DNA"/>
</dbReference>
<feature type="chain" id="PRO_5012539376" description="Lipoprotein" evidence="1">
    <location>
        <begin position="19"/>
        <end position="135"/>
    </location>
</feature>
<reference evidence="2 3" key="1">
    <citation type="submission" date="2017-08" db="EMBL/GenBank/DDBJ databases">
        <title>Draft genome sequence of filamentous cyanobacterium Calothrix elsteri CCALA 953.</title>
        <authorList>
            <person name="Gagunashvili A.N."/>
            <person name="Elster J."/>
            <person name="Andresson O.S."/>
        </authorList>
    </citation>
    <scope>NUCLEOTIDE SEQUENCE [LARGE SCALE GENOMIC DNA]</scope>
    <source>
        <strain evidence="2 3">CCALA 953</strain>
    </source>
</reference>
<comment type="caution">
    <text evidence="2">The sequence shown here is derived from an EMBL/GenBank/DDBJ whole genome shotgun (WGS) entry which is preliminary data.</text>
</comment>
<gene>
    <name evidence="2" type="ORF">CK510_11295</name>
</gene>
<proteinExistence type="predicted"/>
<dbReference type="RefSeq" id="WP_095721795.1">
    <property type="nucleotide sequence ID" value="NZ_NTFS01000100.1"/>
</dbReference>
<name>A0A2A2TJT1_9CYAN</name>
<keyword evidence="1" id="KW-0732">Signal</keyword>
<dbReference type="AlphaFoldDB" id="A0A2A2TJT1"/>
<protein>
    <recommendedName>
        <fullName evidence="4">Lipoprotein</fullName>
    </recommendedName>
</protein>
<sequence>MVRLIAICLLMVFLSACNSNPLTPTNSLVKKAVALQVERTQQQLSKQLDLNVKGFEIKHLAISQQKYQIIQTLPAYQVQGTYDLTLKLPKRQLSQAHKPFEVYMQLQKEGKTWRLLQTEKIRGEVEPVWRSYLIQ</sequence>
<feature type="signal peptide" evidence="1">
    <location>
        <begin position="1"/>
        <end position="18"/>
    </location>
</feature>
<dbReference type="PROSITE" id="PS51257">
    <property type="entry name" value="PROKAR_LIPOPROTEIN"/>
    <property type="match status" value="1"/>
</dbReference>
<evidence type="ECO:0008006" key="4">
    <source>
        <dbReference type="Google" id="ProtNLM"/>
    </source>
</evidence>